<dbReference type="SUPFAM" id="SSF48452">
    <property type="entry name" value="TPR-like"/>
    <property type="match status" value="2"/>
</dbReference>
<dbReference type="GO" id="GO:0031145">
    <property type="term" value="P:anaphase-promoting complex-dependent catabolic process"/>
    <property type="evidence" value="ECO:0007669"/>
    <property type="project" value="TreeGrafter"/>
</dbReference>
<proteinExistence type="predicted"/>
<accession>A0AAD7XKT2</accession>
<dbReference type="Pfam" id="PF04049">
    <property type="entry name" value="ANAPC8"/>
    <property type="match status" value="1"/>
</dbReference>
<dbReference type="AlphaFoldDB" id="A0AAD7XKT2"/>
<evidence type="ECO:0000256" key="7">
    <source>
        <dbReference type="PROSITE-ProRule" id="PRU00339"/>
    </source>
</evidence>
<keyword evidence="3" id="KW-0498">Mitosis</keyword>
<dbReference type="PANTHER" id="PTHR12558">
    <property type="entry name" value="CELL DIVISION CYCLE 16,23,27"/>
    <property type="match status" value="1"/>
</dbReference>
<evidence type="ECO:0000313" key="9">
    <source>
        <dbReference type="EMBL" id="KAJ8599760.1"/>
    </source>
</evidence>
<reference evidence="9" key="1">
    <citation type="submission" date="2023-01" db="EMBL/GenBank/DDBJ databases">
        <title>Metagenome sequencing of chrysophaentin producing Chrysophaeum taylorii.</title>
        <authorList>
            <person name="Davison J."/>
            <person name="Bewley C."/>
        </authorList>
    </citation>
    <scope>NUCLEOTIDE SEQUENCE</scope>
    <source>
        <strain evidence="9">NIES-1699</strain>
    </source>
</reference>
<keyword evidence="1" id="KW-0132">Cell division</keyword>
<name>A0AAD7XKT2_9STRA</name>
<comment type="caution">
    <text evidence="9">The sequence shown here is derived from an EMBL/GenBank/DDBJ whole genome shotgun (WGS) entry which is preliminary data.</text>
</comment>
<keyword evidence="2" id="KW-0677">Repeat</keyword>
<dbReference type="GO" id="GO:0016567">
    <property type="term" value="P:protein ubiquitination"/>
    <property type="evidence" value="ECO:0007669"/>
    <property type="project" value="TreeGrafter"/>
</dbReference>
<organism evidence="9 10">
    <name type="scientific">Chrysophaeum taylorii</name>
    <dbReference type="NCBI Taxonomy" id="2483200"/>
    <lineage>
        <taxon>Eukaryota</taxon>
        <taxon>Sar</taxon>
        <taxon>Stramenopiles</taxon>
        <taxon>Ochrophyta</taxon>
        <taxon>Pelagophyceae</taxon>
        <taxon>Pelagomonadales</taxon>
        <taxon>Pelagomonadaceae</taxon>
        <taxon>Chrysophaeum</taxon>
    </lineage>
</organism>
<dbReference type="GO" id="GO:0051301">
    <property type="term" value="P:cell division"/>
    <property type="evidence" value="ECO:0007669"/>
    <property type="project" value="UniProtKB-KW"/>
</dbReference>
<feature type="repeat" description="TPR" evidence="7">
    <location>
        <begin position="448"/>
        <end position="481"/>
    </location>
</feature>
<gene>
    <name evidence="9" type="ORF">CTAYLR_003403</name>
</gene>
<evidence type="ECO:0000256" key="3">
    <source>
        <dbReference type="ARBA" id="ARBA00022776"/>
    </source>
</evidence>
<feature type="domain" description="Cdc23" evidence="8">
    <location>
        <begin position="11"/>
        <end position="280"/>
    </location>
</feature>
<protein>
    <recommendedName>
        <fullName evidence="8">Cdc23 domain-containing protein</fullName>
    </recommendedName>
</protein>
<dbReference type="PANTHER" id="PTHR12558:SF10">
    <property type="entry name" value="CELL DIVISION CYCLE PROTEIN 23 HOMOLOG"/>
    <property type="match status" value="1"/>
</dbReference>
<keyword evidence="10" id="KW-1185">Reference proteome</keyword>
<dbReference type="InterPro" id="IPR019734">
    <property type="entry name" value="TPR_rpt"/>
</dbReference>
<feature type="repeat" description="TPR" evidence="7">
    <location>
        <begin position="482"/>
        <end position="515"/>
    </location>
</feature>
<evidence type="ECO:0000256" key="5">
    <source>
        <dbReference type="ARBA" id="ARBA00022803"/>
    </source>
</evidence>
<keyword evidence="6" id="KW-0131">Cell cycle</keyword>
<dbReference type="Pfam" id="PF13181">
    <property type="entry name" value="TPR_8"/>
    <property type="match status" value="1"/>
</dbReference>
<dbReference type="InterPro" id="IPR011990">
    <property type="entry name" value="TPR-like_helical_dom_sf"/>
</dbReference>
<evidence type="ECO:0000259" key="8">
    <source>
        <dbReference type="Pfam" id="PF04049"/>
    </source>
</evidence>
<dbReference type="GO" id="GO:0005680">
    <property type="term" value="C:anaphase-promoting complex"/>
    <property type="evidence" value="ECO:0007669"/>
    <property type="project" value="InterPro"/>
</dbReference>
<dbReference type="Proteomes" id="UP001230188">
    <property type="component" value="Unassembled WGS sequence"/>
</dbReference>
<feature type="repeat" description="TPR" evidence="7">
    <location>
        <begin position="550"/>
        <end position="583"/>
    </location>
</feature>
<evidence type="ECO:0000256" key="4">
    <source>
        <dbReference type="ARBA" id="ARBA00022786"/>
    </source>
</evidence>
<evidence type="ECO:0000256" key="1">
    <source>
        <dbReference type="ARBA" id="ARBA00022618"/>
    </source>
</evidence>
<keyword evidence="4" id="KW-0833">Ubl conjugation pathway</keyword>
<dbReference type="Gene3D" id="1.25.40.10">
    <property type="entry name" value="Tetratricopeptide repeat domain"/>
    <property type="match status" value="2"/>
</dbReference>
<dbReference type="Pfam" id="PF13432">
    <property type="entry name" value="TPR_16"/>
    <property type="match status" value="2"/>
</dbReference>
<evidence type="ECO:0000313" key="10">
    <source>
        <dbReference type="Proteomes" id="UP001230188"/>
    </source>
</evidence>
<dbReference type="InterPro" id="IPR007192">
    <property type="entry name" value="APC8"/>
</dbReference>
<dbReference type="SMART" id="SM00028">
    <property type="entry name" value="TPR"/>
    <property type="match status" value="5"/>
</dbReference>
<dbReference type="GO" id="GO:0045842">
    <property type="term" value="P:positive regulation of mitotic metaphase/anaphase transition"/>
    <property type="evidence" value="ECO:0007669"/>
    <property type="project" value="TreeGrafter"/>
</dbReference>
<dbReference type="EMBL" id="JAQMWT010000546">
    <property type="protein sequence ID" value="KAJ8599760.1"/>
    <property type="molecule type" value="Genomic_DNA"/>
</dbReference>
<evidence type="ECO:0000256" key="2">
    <source>
        <dbReference type="ARBA" id="ARBA00022737"/>
    </source>
</evidence>
<keyword evidence="5 7" id="KW-0802">TPR repeat</keyword>
<feature type="repeat" description="TPR" evidence="7">
    <location>
        <begin position="414"/>
        <end position="447"/>
    </location>
</feature>
<sequence length="648" mass="72902">MAPVVLRRAQARDDFRRAIKILQAHGLKQSARYCAEVLVGLATSDVSAPNGEVLVAMQAMEDGARMETEESETATSACDATLAELEAEPVSDAFLLASTLFNLGEYARCAAALTGVERAGGPLPASSPPDDLPSREVFLWAYALYLAGEKRKEEKIIEAKRDPLARARATNSHVEPLREVLQARRARGCLKGLGMYALGIVLKELALSRSASGYEEIASFLEAQQQQQQLGEEDRGLPDGLGTAGTFENEVNDARDVLAESARLFPWNWSAWLDMSELTSPSFDHRPGAAAMTAAMTRRPPDLRGTVGSAELVQACHVARVAIEQQRCDDALKLLGELKVLLETSTFVVAHEALAHYARRDFEAAQERFETLRAADPFRLEQLDIYSNVLYVKEARAELSRLAHAAIRTEKYRPETCCVIGNFYSLKRQHERAVIYFQRALRLDRQCLSAWTLMGHEYIEMKNTAAAIEAYRRAVDVNSRDYRAWYGLGQTYEILNMFFYALYYYRKAARLRPYDARMWIAIAQCHEKLHRIDDAVRHYERAANNDDAEGHATLCLARLHRQRNDHERATECYQRYLDALPDDTEILEPTAEALLYLATRLKQQRQFQAAQLHLARLLDFAGPEKLEAQAMLREIRALADAAATASRR</sequence>
<dbReference type="PROSITE" id="PS50005">
    <property type="entry name" value="TPR"/>
    <property type="match status" value="4"/>
</dbReference>
<evidence type="ECO:0000256" key="6">
    <source>
        <dbReference type="ARBA" id="ARBA00023306"/>
    </source>
</evidence>